<keyword evidence="2" id="KW-0503">Monooxygenase</keyword>
<dbReference type="InterPro" id="IPR002397">
    <property type="entry name" value="Cyt_P450_B"/>
</dbReference>
<reference evidence="3 4" key="1">
    <citation type="submission" date="2023-07" db="EMBL/GenBank/DDBJ databases">
        <title>Sequencing the genomes of 1000 actinobacteria strains.</title>
        <authorList>
            <person name="Klenk H.-P."/>
        </authorList>
    </citation>
    <scope>NUCLEOTIDE SEQUENCE [LARGE SCALE GENOMIC DNA]</scope>
    <source>
        <strain evidence="3 4">DSM 45805</strain>
    </source>
</reference>
<protein>
    <submittedName>
        <fullName evidence="3">Cytochrome P450</fullName>
    </submittedName>
</protein>
<comment type="caution">
    <text evidence="3">The sequence shown here is derived from an EMBL/GenBank/DDBJ whole genome shotgun (WGS) entry which is preliminary data.</text>
</comment>
<dbReference type="InterPro" id="IPR017972">
    <property type="entry name" value="Cyt_P450_CS"/>
</dbReference>
<gene>
    <name evidence="3" type="ORF">FB470_006723</name>
</gene>
<accession>A0ABU0F562</accession>
<keyword evidence="4" id="KW-1185">Reference proteome</keyword>
<keyword evidence="2" id="KW-0408">Iron</keyword>
<keyword evidence="2" id="KW-0349">Heme</keyword>
<evidence type="ECO:0000313" key="4">
    <source>
        <dbReference type="Proteomes" id="UP001229651"/>
    </source>
</evidence>
<evidence type="ECO:0000256" key="2">
    <source>
        <dbReference type="RuleBase" id="RU000461"/>
    </source>
</evidence>
<comment type="similarity">
    <text evidence="1 2">Belongs to the cytochrome P450 family.</text>
</comment>
<evidence type="ECO:0000313" key="3">
    <source>
        <dbReference type="EMBL" id="MDQ0382729.1"/>
    </source>
</evidence>
<proteinExistence type="inferred from homology"/>
<dbReference type="PROSITE" id="PS00086">
    <property type="entry name" value="CYTOCHROME_P450"/>
    <property type="match status" value="1"/>
</dbReference>
<dbReference type="CDD" id="cd11078">
    <property type="entry name" value="CYP130-like"/>
    <property type="match status" value="1"/>
</dbReference>
<dbReference type="Gene3D" id="1.10.630.10">
    <property type="entry name" value="Cytochrome P450"/>
    <property type="match status" value="1"/>
</dbReference>
<dbReference type="PANTHER" id="PTHR46696:SF4">
    <property type="entry name" value="BIOTIN BIOSYNTHESIS CYTOCHROME P450"/>
    <property type="match status" value="1"/>
</dbReference>
<keyword evidence="2" id="KW-0560">Oxidoreductase</keyword>
<evidence type="ECO:0000256" key="1">
    <source>
        <dbReference type="ARBA" id="ARBA00010617"/>
    </source>
</evidence>
<dbReference type="EMBL" id="JAUSUT010000001">
    <property type="protein sequence ID" value="MDQ0382729.1"/>
    <property type="molecule type" value="Genomic_DNA"/>
</dbReference>
<sequence>MEYDPYSPTIQRDPFPTYRWLRDERPVYYNDRLKFWALSRFDDVLAALVDWRTYSSAQGVTIERFDKPLPMMIQSDPPYHRGLRSLVSAAFTPRRIRELTDWIRSTTQQYLDPLIGSGGFDIVKEYSFLLPNELFCELFGVPTQDRVRVKELFHAGFFRDGPELPQSARSALREVQAYFRDLIKERRRKPDDGFLTQLISSQFTEEDGRLRDLTDDELLGFCWLLVSAGGDTSAKNIPNTLLLLAEHPDQRKELIDDPSLVPNAVEEALRHSGPAHYQGRWTTRPVELHGTTIPEGERVVLITAAANRDERQFDNPDQFDIHRKIQRHVAFGFGIHLCIGAHLARMQAKIGIEEFLARFPDYTFDESGLERAPSGNIVGWAKVPVFI</sequence>
<keyword evidence="2" id="KW-0479">Metal-binding</keyword>
<dbReference type="RefSeq" id="WP_306998162.1">
    <property type="nucleotide sequence ID" value="NZ_JAUSUT010000001.1"/>
</dbReference>
<dbReference type="Proteomes" id="UP001229651">
    <property type="component" value="Unassembled WGS sequence"/>
</dbReference>
<dbReference type="PANTHER" id="PTHR46696">
    <property type="entry name" value="P450, PUTATIVE (EUROFUNG)-RELATED"/>
    <property type="match status" value="1"/>
</dbReference>
<dbReference type="PRINTS" id="PR00359">
    <property type="entry name" value="BP450"/>
</dbReference>
<name>A0ABU0F562_9PSEU</name>
<dbReference type="InterPro" id="IPR036396">
    <property type="entry name" value="Cyt_P450_sf"/>
</dbReference>
<dbReference type="SUPFAM" id="SSF48264">
    <property type="entry name" value="Cytochrome P450"/>
    <property type="match status" value="1"/>
</dbReference>
<dbReference type="Pfam" id="PF00067">
    <property type="entry name" value="p450"/>
    <property type="match status" value="1"/>
</dbReference>
<dbReference type="InterPro" id="IPR001128">
    <property type="entry name" value="Cyt_P450"/>
</dbReference>
<organism evidence="3 4">
    <name type="scientific">Amycolatopsis thermophila</name>
    <dbReference type="NCBI Taxonomy" id="206084"/>
    <lineage>
        <taxon>Bacteria</taxon>
        <taxon>Bacillati</taxon>
        <taxon>Actinomycetota</taxon>
        <taxon>Actinomycetes</taxon>
        <taxon>Pseudonocardiales</taxon>
        <taxon>Pseudonocardiaceae</taxon>
        <taxon>Amycolatopsis</taxon>
    </lineage>
</organism>